<dbReference type="PROSITE" id="PS50893">
    <property type="entry name" value="ABC_TRANSPORTER_2"/>
    <property type="match status" value="1"/>
</dbReference>
<dbReference type="Proteomes" id="UP000306628">
    <property type="component" value="Unassembled WGS sequence"/>
</dbReference>
<evidence type="ECO:0000256" key="1">
    <source>
        <dbReference type="ARBA" id="ARBA00022448"/>
    </source>
</evidence>
<dbReference type="InterPro" id="IPR003593">
    <property type="entry name" value="AAA+_ATPase"/>
</dbReference>
<dbReference type="OrthoDB" id="9805514at2"/>
<dbReference type="SMART" id="SM00382">
    <property type="entry name" value="AAA"/>
    <property type="match status" value="1"/>
</dbReference>
<dbReference type="PANTHER" id="PTHR45772:SF9">
    <property type="entry name" value="CONSERVED COMPONENT OF ABC TRANSPORTER FOR NATURAL AMINO ACIDS"/>
    <property type="match status" value="1"/>
</dbReference>
<dbReference type="CDD" id="cd03219">
    <property type="entry name" value="ABC_Mj1267_LivG_branched"/>
    <property type="match status" value="1"/>
</dbReference>
<reference evidence="5 6" key="1">
    <citation type="submission" date="2019-05" db="EMBL/GenBank/DDBJ databases">
        <title>Draft genome sequence of Nonomuraea zeae DSM 100528.</title>
        <authorList>
            <person name="Saricaoglu S."/>
            <person name="Isik K."/>
        </authorList>
    </citation>
    <scope>NUCLEOTIDE SEQUENCE [LARGE SCALE GENOMIC DNA]</scope>
    <source>
        <strain evidence="5 6">DSM 100528</strain>
    </source>
</reference>
<dbReference type="SUPFAM" id="SSF52540">
    <property type="entry name" value="P-loop containing nucleoside triphosphate hydrolases"/>
    <property type="match status" value="1"/>
</dbReference>
<gene>
    <name evidence="5" type="ORF">ETD85_21470</name>
</gene>
<evidence type="ECO:0000256" key="2">
    <source>
        <dbReference type="ARBA" id="ARBA00022741"/>
    </source>
</evidence>
<accession>A0A5S4H285</accession>
<feature type="domain" description="ABC transporter" evidence="4">
    <location>
        <begin position="5"/>
        <end position="251"/>
    </location>
</feature>
<dbReference type="EMBL" id="VCKX01000063">
    <property type="protein sequence ID" value="TMR32910.1"/>
    <property type="molecule type" value="Genomic_DNA"/>
</dbReference>
<evidence type="ECO:0000313" key="5">
    <source>
        <dbReference type="EMBL" id="TMR32910.1"/>
    </source>
</evidence>
<name>A0A5S4H285_9ACTN</name>
<dbReference type="GO" id="GO:0016887">
    <property type="term" value="F:ATP hydrolysis activity"/>
    <property type="evidence" value="ECO:0007669"/>
    <property type="project" value="InterPro"/>
</dbReference>
<dbReference type="PANTHER" id="PTHR45772">
    <property type="entry name" value="CONSERVED COMPONENT OF ABC TRANSPORTER FOR NATURAL AMINO ACIDS-RELATED"/>
    <property type="match status" value="1"/>
</dbReference>
<dbReference type="InterPro" id="IPR027417">
    <property type="entry name" value="P-loop_NTPase"/>
</dbReference>
<organism evidence="5 6">
    <name type="scientific">Nonomuraea zeae</name>
    <dbReference type="NCBI Taxonomy" id="1642303"/>
    <lineage>
        <taxon>Bacteria</taxon>
        <taxon>Bacillati</taxon>
        <taxon>Actinomycetota</taxon>
        <taxon>Actinomycetes</taxon>
        <taxon>Streptosporangiales</taxon>
        <taxon>Streptosporangiaceae</taxon>
        <taxon>Nonomuraea</taxon>
    </lineage>
</organism>
<dbReference type="GO" id="GO:0005886">
    <property type="term" value="C:plasma membrane"/>
    <property type="evidence" value="ECO:0007669"/>
    <property type="project" value="TreeGrafter"/>
</dbReference>
<evidence type="ECO:0000259" key="4">
    <source>
        <dbReference type="PROSITE" id="PS50893"/>
    </source>
</evidence>
<sequence length="253" mass="26726">MAALLEVGGLTVRFGGVAALSGIDLAVREGELLGVIGPNGAGKSTLFDCLTRRCGPQEGSMRLAGEDLTRLPAHLVADRGIARTFQNTALFPGLSVRENVMTGAHRHGRAGFWAAALGRATAEERRLRAGADALLDRFGLADYADHPAGGLPYGLTKWAEIARALASEPRLLLLDEPASGLAPGEVPALAHLISQIHRERGVTIIVVEHHMDFVLALCRRIVCLERGRKIADGPAGAVRQDPAVTAACMGVIR</sequence>
<protein>
    <submittedName>
        <fullName evidence="5">ABC transporter ATP-binding protein</fullName>
    </submittedName>
</protein>
<keyword evidence="3 5" id="KW-0067">ATP-binding</keyword>
<evidence type="ECO:0000256" key="3">
    <source>
        <dbReference type="ARBA" id="ARBA00022840"/>
    </source>
</evidence>
<dbReference type="InterPro" id="IPR051120">
    <property type="entry name" value="ABC_AA/LPS_Transport"/>
</dbReference>
<keyword evidence="2" id="KW-0547">Nucleotide-binding</keyword>
<dbReference type="RefSeq" id="WP_138691543.1">
    <property type="nucleotide sequence ID" value="NZ_JBHSAZ010000025.1"/>
</dbReference>
<dbReference type="GO" id="GO:0005524">
    <property type="term" value="F:ATP binding"/>
    <property type="evidence" value="ECO:0007669"/>
    <property type="project" value="UniProtKB-KW"/>
</dbReference>
<evidence type="ECO:0000313" key="6">
    <source>
        <dbReference type="Proteomes" id="UP000306628"/>
    </source>
</evidence>
<comment type="caution">
    <text evidence="5">The sequence shown here is derived from an EMBL/GenBank/DDBJ whole genome shotgun (WGS) entry which is preliminary data.</text>
</comment>
<keyword evidence="1" id="KW-0813">Transport</keyword>
<dbReference type="Pfam" id="PF00005">
    <property type="entry name" value="ABC_tran"/>
    <property type="match status" value="1"/>
</dbReference>
<proteinExistence type="predicted"/>
<dbReference type="InterPro" id="IPR003439">
    <property type="entry name" value="ABC_transporter-like_ATP-bd"/>
</dbReference>
<dbReference type="AlphaFoldDB" id="A0A5S4H285"/>
<dbReference type="FunFam" id="3.40.50.300:FF:000421">
    <property type="entry name" value="Branched-chain amino acid ABC transporter ATP-binding protein"/>
    <property type="match status" value="1"/>
</dbReference>
<keyword evidence="6" id="KW-1185">Reference proteome</keyword>
<dbReference type="Gene3D" id="3.40.50.300">
    <property type="entry name" value="P-loop containing nucleotide triphosphate hydrolases"/>
    <property type="match status" value="1"/>
</dbReference>